<dbReference type="InterPro" id="IPR036236">
    <property type="entry name" value="Znf_C2H2_sf"/>
</dbReference>
<reference evidence="1 2" key="1">
    <citation type="submission" date="2016-06" db="EMBL/GenBank/DDBJ databases">
        <title>Evolution of pathogenesis and genome organization in the Tremellales.</title>
        <authorList>
            <person name="Cuomo C."/>
            <person name="Litvintseva A."/>
            <person name="Heitman J."/>
            <person name="Chen Y."/>
            <person name="Sun S."/>
            <person name="Springer D."/>
            <person name="Dromer F."/>
            <person name="Young S."/>
            <person name="Zeng Q."/>
            <person name="Chapman S."/>
            <person name="Gujja S."/>
            <person name="Saif S."/>
            <person name="Birren B."/>
        </authorList>
    </citation>
    <scope>NUCLEOTIDE SEQUENCE [LARGE SCALE GENOMIC DNA]</scope>
    <source>
        <strain evidence="1 2">CBS 7118</strain>
    </source>
</reference>
<organism evidence="1 2">
    <name type="scientific">Cryptococcus wingfieldii CBS 7118</name>
    <dbReference type="NCBI Taxonomy" id="1295528"/>
    <lineage>
        <taxon>Eukaryota</taxon>
        <taxon>Fungi</taxon>
        <taxon>Dikarya</taxon>
        <taxon>Basidiomycota</taxon>
        <taxon>Agaricomycotina</taxon>
        <taxon>Tremellomycetes</taxon>
        <taxon>Tremellales</taxon>
        <taxon>Cryptococcaceae</taxon>
        <taxon>Cryptococcus</taxon>
    </lineage>
</organism>
<dbReference type="Proteomes" id="UP000094819">
    <property type="component" value="Unassembled WGS sequence"/>
</dbReference>
<dbReference type="EMBL" id="AWGH01000012">
    <property type="protein sequence ID" value="ODN95720.1"/>
    <property type="molecule type" value="Genomic_DNA"/>
</dbReference>
<protein>
    <recommendedName>
        <fullName evidence="3">C2H2-type domain-containing protein</fullName>
    </recommendedName>
</protein>
<accession>A0A1E3J4C1</accession>
<evidence type="ECO:0008006" key="3">
    <source>
        <dbReference type="Google" id="ProtNLM"/>
    </source>
</evidence>
<dbReference type="GeneID" id="30193551"/>
<dbReference type="AlphaFoldDB" id="A0A1E3J4C1"/>
<name>A0A1E3J4C1_9TREE</name>
<evidence type="ECO:0000313" key="2">
    <source>
        <dbReference type="Proteomes" id="UP000094819"/>
    </source>
</evidence>
<keyword evidence="2" id="KW-1185">Reference proteome</keyword>
<evidence type="ECO:0000313" key="1">
    <source>
        <dbReference type="EMBL" id="ODN95720.1"/>
    </source>
</evidence>
<comment type="caution">
    <text evidence="1">The sequence shown here is derived from an EMBL/GenBank/DDBJ whole genome shotgun (WGS) entry which is preliminary data.</text>
</comment>
<sequence length="133" mass="15601">MSSAAYRRDSSATKNKRVITDSNVPLDDELRGIKLDIPFRNALKFFARLSEAVFHEAFDTIYWALNSRRSREHRTFWVNGPRDYVGINARDPLEEGFAFWELNKTPRPPAKCDLCDRLFSQEKYLYIHVRTGQ</sequence>
<gene>
    <name evidence="1" type="ORF">L198_04338</name>
</gene>
<proteinExistence type="predicted"/>
<dbReference type="RefSeq" id="XP_019031385.1">
    <property type="nucleotide sequence ID" value="XM_019176457.1"/>
</dbReference>
<dbReference type="SUPFAM" id="SSF57667">
    <property type="entry name" value="beta-beta-alpha zinc fingers"/>
    <property type="match status" value="1"/>
</dbReference>
<dbReference type="OrthoDB" id="6077919at2759"/>